<evidence type="ECO:0000256" key="1">
    <source>
        <dbReference type="SAM" id="MobiDB-lite"/>
    </source>
</evidence>
<feature type="compositionally biased region" description="Polar residues" evidence="1">
    <location>
        <begin position="277"/>
        <end position="290"/>
    </location>
</feature>
<dbReference type="Proteomes" id="UP001357485">
    <property type="component" value="Unassembled WGS sequence"/>
</dbReference>
<evidence type="ECO:0000313" key="3">
    <source>
        <dbReference type="Proteomes" id="UP001357485"/>
    </source>
</evidence>
<sequence length="378" mass="40916">MLRVDDRSSRSRSKSKTRDRSRSRSNVRAPRAPSPPSSTYAAAQLRYSYATPASPTGQPAAVSMPSMPGSFDEPTSPRYEVRSPTQAMPVSPSYLPYPTSPGAGQASFQYATPGLPFGRAAPEAVQQAPGPDPRSEITMGDWSDLPPHERPQYLAQQAQQAQQAQYQYPAPQVTNKQPLASPGLDHGRDLSMSASGNTTLDMSHGQPRSPNSQYAQPTSPQYAQDPPYGYTAPSASQQQAYIPIPFQNQPPQQQYQYAPQPDKITYSAKPYSPPTPVSYTQIPQGSTAQQRQQSLAYSQNAHIYEINSGSGKIQAPPSPGLKPHRDSVSSKHARKSSSSSATLVPQMGRLSVSGNRPDVQAWVPGQLPPGSPLLEAYR</sequence>
<reference evidence="2 3" key="1">
    <citation type="submission" date="2023-08" db="EMBL/GenBank/DDBJ databases">
        <title>Black Yeasts Isolated from many extreme environments.</title>
        <authorList>
            <person name="Coleine C."/>
            <person name="Stajich J.E."/>
            <person name="Selbmann L."/>
        </authorList>
    </citation>
    <scope>NUCLEOTIDE SEQUENCE [LARGE SCALE GENOMIC DNA]</scope>
    <source>
        <strain evidence="2 3">CCFEE 536</strain>
    </source>
</reference>
<feature type="compositionally biased region" description="Low complexity" evidence="1">
    <location>
        <begin position="26"/>
        <end position="43"/>
    </location>
</feature>
<accession>A0ABR0KUB7</accession>
<feature type="region of interest" description="Disordered" evidence="1">
    <location>
        <begin position="263"/>
        <end position="290"/>
    </location>
</feature>
<comment type="caution">
    <text evidence="2">The sequence shown here is derived from an EMBL/GenBank/DDBJ whole genome shotgun (WGS) entry which is preliminary data.</text>
</comment>
<feature type="region of interest" description="Disordered" evidence="1">
    <location>
        <begin position="1"/>
        <end position="238"/>
    </location>
</feature>
<feature type="region of interest" description="Disordered" evidence="1">
    <location>
        <begin position="307"/>
        <end position="378"/>
    </location>
</feature>
<keyword evidence="3" id="KW-1185">Reference proteome</keyword>
<name>A0ABR0KUB7_9PEZI</name>
<gene>
    <name evidence="2" type="ORF">LTR16_002470</name>
</gene>
<evidence type="ECO:0000313" key="2">
    <source>
        <dbReference type="EMBL" id="KAK5129085.1"/>
    </source>
</evidence>
<protein>
    <submittedName>
        <fullName evidence="2">Uncharacterized protein</fullName>
    </submittedName>
</protein>
<organism evidence="2 3">
    <name type="scientific">Cryomyces antarcticus</name>
    <dbReference type="NCBI Taxonomy" id="329879"/>
    <lineage>
        <taxon>Eukaryota</taxon>
        <taxon>Fungi</taxon>
        <taxon>Dikarya</taxon>
        <taxon>Ascomycota</taxon>
        <taxon>Pezizomycotina</taxon>
        <taxon>Dothideomycetes</taxon>
        <taxon>Dothideomycetes incertae sedis</taxon>
        <taxon>Cryomyces</taxon>
    </lineage>
</organism>
<feature type="compositionally biased region" description="Low complexity" evidence="1">
    <location>
        <begin position="152"/>
        <end position="172"/>
    </location>
</feature>
<feature type="compositionally biased region" description="Polar residues" evidence="1">
    <location>
        <begin position="192"/>
        <end position="222"/>
    </location>
</feature>
<dbReference type="EMBL" id="JAVRRA010024812">
    <property type="protein sequence ID" value="KAK5129085.1"/>
    <property type="molecule type" value="Genomic_DNA"/>
</dbReference>
<feature type="non-terminal residue" evidence="2">
    <location>
        <position position="378"/>
    </location>
</feature>
<proteinExistence type="predicted"/>